<dbReference type="FunFam" id="1.25.40.10:FF:000396">
    <property type="entry name" value="Pentatricopeptide repeat-containing protein At2g36730"/>
    <property type="match status" value="1"/>
</dbReference>
<dbReference type="InterPro" id="IPR011990">
    <property type="entry name" value="TPR-like_helical_dom_sf"/>
</dbReference>
<organism evidence="3 4">
    <name type="scientific">Vitis vinifera</name>
    <name type="common">Grape</name>
    <dbReference type="NCBI Taxonomy" id="29760"/>
    <lineage>
        <taxon>Eukaryota</taxon>
        <taxon>Viridiplantae</taxon>
        <taxon>Streptophyta</taxon>
        <taxon>Embryophyta</taxon>
        <taxon>Tracheophyta</taxon>
        <taxon>Spermatophyta</taxon>
        <taxon>Magnoliopsida</taxon>
        <taxon>eudicotyledons</taxon>
        <taxon>Gunneridae</taxon>
        <taxon>Pentapetalae</taxon>
        <taxon>rosids</taxon>
        <taxon>Vitales</taxon>
        <taxon>Vitaceae</taxon>
        <taxon>Viteae</taxon>
        <taxon>Vitis</taxon>
    </lineage>
</organism>
<gene>
    <name evidence="3" type="primary">PCMP-E90_3</name>
    <name evidence="3" type="ORF">CK203_093552</name>
</gene>
<accession>A0A438C3W7</accession>
<protein>
    <submittedName>
        <fullName evidence="3">Pentatricopeptide repeat-containing protein, mitochondrial</fullName>
    </submittedName>
</protein>
<dbReference type="InterPro" id="IPR046960">
    <property type="entry name" value="PPR_At4g14850-like_plant"/>
</dbReference>
<dbReference type="PANTHER" id="PTHR24015:SF1903">
    <property type="entry name" value="OS05G0305300 PROTEIN"/>
    <property type="match status" value="1"/>
</dbReference>
<feature type="repeat" description="PPR" evidence="2">
    <location>
        <begin position="166"/>
        <end position="200"/>
    </location>
</feature>
<dbReference type="Proteomes" id="UP000288805">
    <property type="component" value="Unassembled WGS sequence"/>
</dbReference>
<sequence length="565" mass="62770">MHLTSHATRLRGAGTCKGLPALSGWYACCLGAACQPFNAIPERGEFKLVHSLCEGSLASDYEKGIDKERESHCIRPAKHANVREALESFRRMNTSGTKPTKFILCTALNSCAKLLNWGLGVQIHARIIQTGFEDNLFLNSALVDLYAKCDAIVDAKRVFDGMEKHDQVSWTSIISGFSKNGRGKEAILFFKEMLGSQIKPNCVTYVSAISACTGLETIFDQCALLHAHVVKLGFGVKTFVVSCLIDCYSKCGRIDQAVLLFGTTIERDNILFNSMISGYSQNLLGEEALKLFVQMRNNGLSPTDHTLTSILNACGSLTILQQGRQVHSLVAKMGSESNVFVVSALLDMYSKVCSKWKRTRGTGLFERLVIEEGFTPDHICFTAVLTACNHAGFLDKGIDYFNQMRRDYGLVPDLDQYACLVDLYVRNGHLRKAKELMEAMPYEPNSVITAPYVAMASIYAQAGLWSEVVEIRKLMKQKGLRKSAGWSWVEVDKRVHVFSVADASHPRSRDICVELERLNLEMKEVGQDKGNLISETDRRADWIKLLGKDMENVNDPIVTASGFNL</sequence>
<dbReference type="GO" id="GO:0003723">
    <property type="term" value="F:RNA binding"/>
    <property type="evidence" value="ECO:0007669"/>
    <property type="project" value="InterPro"/>
</dbReference>
<keyword evidence="1" id="KW-0677">Repeat</keyword>
<reference evidence="3 4" key="1">
    <citation type="journal article" date="2018" name="PLoS Genet.">
        <title>Population sequencing reveals clonal diversity and ancestral inbreeding in the grapevine cultivar Chardonnay.</title>
        <authorList>
            <person name="Roach M.J."/>
            <person name="Johnson D.L."/>
            <person name="Bohlmann J."/>
            <person name="van Vuuren H.J."/>
            <person name="Jones S.J."/>
            <person name="Pretorius I.S."/>
            <person name="Schmidt S.A."/>
            <person name="Borneman A.R."/>
        </authorList>
    </citation>
    <scope>NUCLEOTIDE SEQUENCE [LARGE SCALE GENOMIC DNA]</scope>
    <source>
        <strain evidence="4">cv. Chardonnay</strain>
        <tissue evidence="3">Leaf</tissue>
    </source>
</reference>
<dbReference type="EMBL" id="QGNW01002572">
    <property type="protein sequence ID" value="RVW17898.1"/>
    <property type="molecule type" value="Genomic_DNA"/>
</dbReference>
<dbReference type="PANTHER" id="PTHR24015">
    <property type="entry name" value="OS07G0578800 PROTEIN-RELATED"/>
    <property type="match status" value="1"/>
</dbReference>
<evidence type="ECO:0000256" key="1">
    <source>
        <dbReference type="ARBA" id="ARBA00022737"/>
    </source>
</evidence>
<evidence type="ECO:0000256" key="2">
    <source>
        <dbReference type="PROSITE-ProRule" id="PRU00708"/>
    </source>
</evidence>
<dbReference type="InterPro" id="IPR002885">
    <property type="entry name" value="PPR_rpt"/>
</dbReference>
<dbReference type="NCBIfam" id="TIGR00756">
    <property type="entry name" value="PPR"/>
    <property type="match status" value="3"/>
</dbReference>
<dbReference type="Pfam" id="PF01535">
    <property type="entry name" value="PPR"/>
    <property type="match status" value="3"/>
</dbReference>
<dbReference type="GO" id="GO:0009451">
    <property type="term" value="P:RNA modification"/>
    <property type="evidence" value="ECO:0007669"/>
    <property type="project" value="InterPro"/>
</dbReference>
<proteinExistence type="predicted"/>
<dbReference type="PROSITE" id="PS51375">
    <property type="entry name" value="PPR"/>
    <property type="match status" value="2"/>
</dbReference>
<name>A0A438C3W7_VITVI</name>
<dbReference type="FunFam" id="1.25.40.10:FF:000344">
    <property type="entry name" value="Pentatricopeptide repeat-containing protein"/>
    <property type="match status" value="1"/>
</dbReference>
<feature type="repeat" description="PPR" evidence="2">
    <location>
        <begin position="268"/>
        <end position="302"/>
    </location>
</feature>
<evidence type="ECO:0000313" key="4">
    <source>
        <dbReference type="Proteomes" id="UP000288805"/>
    </source>
</evidence>
<comment type="caution">
    <text evidence="3">The sequence shown here is derived from an EMBL/GenBank/DDBJ whole genome shotgun (WGS) entry which is preliminary data.</text>
</comment>
<evidence type="ECO:0000313" key="3">
    <source>
        <dbReference type="EMBL" id="RVW17898.1"/>
    </source>
</evidence>
<dbReference type="InterPro" id="IPR046848">
    <property type="entry name" value="E_motif"/>
</dbReference>
<dbReference type="Pfam" id="PF13041">
    <property type="entry name" value="PPR_2"/>
    <property type="match status" value="2"/>
</dbReference>
<dbReference type="AlphaFoldDB" id="A0A438C3W7"/>
<dbReference type="Pfam" id="PF20431">
    <property type="entry name" value="E_motif"/>
    <property type="match status" value="1"/>
</dbReference>
<dbReference type="Gene3D" id="1.25.40.10">
    <property type="entry name" value="Tetratricopeptide repeat domain"/>
    <property type="match status" value="3"/>
</dbReference>